<dbReference type="VEuPathDB" id="FungiDB:JI435_411300"/>
<evidence type="ECO:0000256" key="1">
    <source>
        <dbReference type="SAM" id="Phobius"/>
    </source>
</evidence>
<keyword evidence="1" id="KW-1133">Transmembrane helix</keyword>
<feature type="transmembrane region" description="Helical" evidence="1">
    <location>
        <begin position="42"/>
        <end position="64"/>
    </location>
</feature>
<dbReference type="AlphaFoldDB" id="A0A7U2F5H2"/>
<keyword evidence="1" id="KW-0812">Transmembrane</keyword>
<accession>A0A7U2F5H2</accession>
<proteinExistence type="predicted"/>
<name>A0A7U2F5H2_PHANO</name>
<evidence type="ECO:0000313" key="3">
    <source>
        <dbReference type="Proteomes" id="UP000663193"/>
    </source>
</evidence>
<dbReference type="EMBL" id="CP069030">
    <property type="protein sequence ID" value="QRC97968.1"/>
    <property type="molecule type" value="Genomic_DNA"/>
</dbReference>
<gene>
    <name evidence="2" type="ORF">JI435_411300</name>
</gene>
<reference evidence="3" key="1">
    <citation type="journal article" date="2021" name="BMC Genomics">
        <title>Chromosome-level genome assembly and manually-curated proteome of model necrotroph Parastagonospora nodorum Sn15 reveals a genome-wide trove of candidate effector homologs, and redundancy of virulence-related functions within an accessory chromosome.</title>
        <authorList>
            <person name="Bertazzoni S."/>
            <person name="Jones D.A.B."/>
            <person name="Phan H.T."/>
            <person name="Tan K.-C."/>
            <person name="Hane J.K."/>
        </authorList>
    </citation>
    <scope>NUCLEOTIDE SEQUENCE [LARGE SCALE GENOMIC DNA]</scope>
    <source>
        <strain evidence="3">SN15 / ATCC MYA-4574 / FGSC 10173)</strain>
    </source>
</reference>
<keyword evidence="3" id="KW-1185">Reference proteome</keyword>
<keyword evidence="1" id="KW-0472">Membrane</keyword>
<sequence>MANQHVYQSRNAAHFSEAPTLCEIRLHHVHINKSFPSSKMHVGLLFPSVSSKTFPFFLLHIFIYDGK</sequence>
<evidence type="ECO:0000313" key="2">
    <source>
        <dbReference type="EMBL" id="QRC97968.1"/>
    </source>
</evidence>
<organism evidence="2 3">
    <name type="scientific">Phaeosphaeria nodorum (strain SN15 / ATCC MYA-4574 / FGSC 10173)</name>
    <name type="common">Glume blotch fungus</name>
    <name type="synonym">Parastagonospora nodorum</name>
    <dbReference type="NCBI Taxonomy" id="321614"/>
    <lineage>
        <taxon>Eukaryota</taxon>
        <taxon>Fungi</taxon>
        <taxon>Dikarya</taxon>
        <taxon>Ascomycota</taxon>
        <taxon>Pezizomycotina</taxon>
        <taxon>Dothideomycetes</taxon>
        <taxon>Pleosporomycetidae</taxon>
        <taxon>Pleosporales</taxon>
        <taxon>Pleosporineae</taxon>
        <taxon>Phaeosphaeriaceae</taxon>
        <taxon>Parastagonospora</taxon>
    </lineage>
</organism>
<dbReference type="Proteomes" id="UP000663193">
    <property type="component" value="Chromosome 8"/>
</dbReference>
<protein>
    <submittedName>
        <fullName evidence="2">Uncharacterized protein</fullName>
    </submittedName>
</protein>